<comment type="caution">
    <text evidence="1">The sequence shown here is derived from an EMBL/GenBank/DDBJ whole genome shotgun (WGS) entry which is preliminary data.</text>
</comment>
<dbReference type="EMBL" id="JPHD02000104">
    <property type="protein sequence ID" value="KGE51419.1"/>
    <property type="molecule type" value="Genomic_DNA"/>
</dbReference>
<dbReference type="HOGENOM" id="CLU_2940726_0_0_6"/>
<gene>
    <name evidence="1" type="ORF">GW15_0214985</name>
</gene>
<proteinExistence type="predicted"/>
<accession>A0A098PWA8</accession>
<organism evidence="1 2">
    <name type="scientific">Xanthomonas axonopodis pv. vasculorum</name>
    <dbReference type="NCBI Taxonomy" id="325777"/>
    <lineage>
        <taxon>Bacteria</taxon>
        <taxon>Pseudomonadati</taxon>
        <taxon>Pseudomonadota</taxon>
        <taxon>Gammaproteobacteria</taxon>
        <taxon>Lysobacterales</taxon>
        <taxon>Lysobacteraceae</taxon>
        <taxon>Xanthomonas</taxon>
    </lineage>
</organism>
<dbReference type="Proteomes" id="UP000028012">
    <property type="component" value="Unassembled WGS sequence"/>
</dbReference>
<evidence type="ECO:0000313" key="1">
    <source>
        <dbReference type="EMBL" id="KGE51419.1"/>
    </source>
</evidence>
<dbReference type="AlphaFoldDB" id="A0A098PWA8"/>
<evidence type="ECO:0000313" key="2">
    <source>
        <dbReference type="Proteomes" id="UP000028012"/>
    </source>
</evidence>
<sequence length="60" mass="6234">MPSVDHPEVAKALRQVAPRETGSVAVEHGLDEQPVVLGGYANMPSSAGEQIADVIPLIVS</sequence>
<reference evidence="1 2" key="1">
    <citation type="submission" date="2014-09" db="EMBL/GenBank/DDBJ databases">
        <title>A draft genome sequence for Xanthomonas axonopodis pv. vasculorum NCPPB 900.</title>
        <authorList>
            <person name="Harrison J."/>
            <person name="Studholme D.J."/>
        </authorList>
    </citation>
    <scope>NUCLEOTIDE SEQUENCE [LARGE SCALE GENOMIC DNA]</scope>
    <source>
        <strain evidence="1 2">NCPPB 900</strain>
    </source>
</reference>
<protein>
    <submittedName>
        <fullName evidence="1">Uncharacterized protein</fullName>
    </submittedName>
</protein>
<name>A0A098PWA8_9XANT</name>